<dbReference type="PROSITE" id="PS51112">
    <property type="entry name" value="AMMECR1"/>
    <property type="match status" value="1"/>
</dbReference>
<dbReference type="SUPFAM" id="SSF143447">
    <property type="entry name" value="AMMECR1-like"/>
    <property type="match status" value="1"/>
</dbReference>
<dbReference type="PANTHER" id="PTHR13016:SF0">
    <property type="entry name" value="AMME SYNDROME CANDIDATE GENE 1 PROTEIN"/>
    <property type="match status" value="1"/>
</dbReference>
<dbReference type="InterPro" id="IPR027485">
    <property type="entry name" value="AMMECR1_N"/>
</dbReference>
<dbReference type="OrthoDB" id="24630at2759"/>
<dbReference type="Proteomes" id="UP000675881">
    <property type="component" value="Chromosome 1"/>
</dbReference>
<dbReference type="PANTHER" id="PTHR13016">
    <property type="entry name" value="AMMECR1 HOMOLOG"/>
    <property type="match status" value="1"/>
</dbReference>
<organism evidence="1 2">
    <name type="scientific">Lepeophtheirus salmonis</name>
    <name type="common">Salmon louse</name>
    <name type="synonym">Caligus salmonis</name>
    <dbReference type="NCBI Taxonomy" id="72036"/>
    <lineage>
        <taxon>Eukaryota</taxon>
        <taxon>Metazoa</taxon>
        <taxon>Ecdysozoa</taxon>
        <taxon>Arthropoda</taxon>
        <taxon>Crustacea</taxon>
        <taxon>Multicrustacea</taxon>
        <taxon>Hexanauplia</taxon>
        <taxon>Copepoda</taxon>
        <taxon>Siphonostomatoida</taxon>
        <taxon>Caligidae</taxon>
        <taxon>Lepeophtheirus</taxon>
    </lineage>
</organism>
<name>A0A7R8GZ51_LEPSM</name>
<evidence type="ECO:0000313" key="1">
    <source>
        <dbReference type="EMBL" id="CAF2757999.1"/>
    </source>
</evidence>
<accession>A0A7R8GZ51</accession>
<gene>
    <name evidence="1" type="ORF">LSAA_590</name>
</gene>
<dbReference type="InterPro" id="IPR002733">
    <property type="entry name" value="AMMECR1_domain"/>
</dbReference>
<proteinExistence type="predicted"/>
<reference evidence="1" key="1">
    <citation type="submission" date="2021-02" db="EMBL/GenBank/DDBJ databases">
        <authorList>
            <person name="Bekaert M."/>
        </authorList>
    </citation>
    <scope>NUCLEOTIDE SEQUENCE</scope>
    <source>
        <strain evidence="1">IoA-00</strain>
    </source>
</reference>
<evidence type="ECO:0000313" key="2">
    <source>
        <dbReference type="Proteomes" id="UP000675881"/>
    </source>
</evidence>
<protein>
    <submittedName>
        <fullName evidence="1">(salmon louse) hypothetical protein</fullName>
    </submittedName>
</protein>
<dbReference type="InterPro" id="IPR036071">
    <property type="entry name" value="AMMECR1_dom_sf"/>
</dbReference>
<dbReference type="Pfam" id="PF01871">
    <property type="entry name" value="AMMECR1"/>
    <property type="match status" value="1"/>
</dbReference>
<dbReference type="InterPro" id="IPR023473">
    <property type="entry name" value="AMMECR1"/>
</dbReference>
<sequence>MPIFCFDVLSSKLNGGISPPKEPNFSNDSSSVFVKWTKDLENRKLHGFIGTFSKLKFRKGIREYTLMKGLEDYRFGSILLEEIPHLIKIEFRDKSEMERLATYLPEISRFIEWHNIKPIDKLLKKGGWKSEVTPELRNSIKLVSL</sequence>
<keyword evidence="2" id="KW-1185">Reference proteome</keyword>
<dbReference type="AlphaFoldDB" id="A0A7R8GZ51"/>
<dbReference type="EMBL" id="HG994580">
    <property type="protein sequence ID" value="CAF2757999.1"/>
    <property type="molecule type" value="Genomic_DNA"/>
</dbReference>
<dbReference type="Gene3D" id="3.30.700.20">
    <property type="entry name" value="Hypothetical protein ph0010, domain 1"/>
    <property type="match status" value="1"/>
</dbReference>